<keyword evidence="5" id="KW-1185">Reference proteome</keyword>
<evidence type="ECO:0000313" key="4">
    <source>
        <dbReference type="EMBL" id="EBA08766.1"/>
    </source>
</evidence>
<proteinExistence type="inferred from homology"/>
<dbReference type="eggNOG" id="COG0776">
    <property type="taxonomic scope" value="Bacteria"/>
</dbReference>
<organism evidence="4 5">
    <name type="scientific">Sagittula stellata (strain ATCC 700073 / DSM 11524 / E-37)</name>
    <dbReference type="NCBI Taxonomy" id="388399"/>
    <lineage>
        <taxon>Bacteria</taxon>
        <taxon>Pseudomonadati</taxon>
        <taxon>Pseudomonadota</taxon>
        <taxon>Alphaproteobacteria</taxon>
        <taxon>Rhodobacterales</taxon>
        <taxon>Roseobacteraceae</taxon>
        <taxon>Sagittula</taxon>
    </lineage>
</organism>
<gene>
    <name evidence="4" type="ORF">SSE37_03950</name>
</gene>
<dbReference type="InterPro" id="IPR000119">
    <property type="entry name" value="Hist_DNA-bd"/>
</dbReference>
<feature type="region of interest" description="Disordered" evidence="3">
    <location>
        <begin position="139"/>
        <end position="164"/>
    </location>
</feature>
<name>A3K1H0_SAGS3</name>
<protein>
    <submittedName>
        <fullName evidence="4">DNA-binding protein HU, putative</fullName>
    </submittedName>
</protein>
<comment type="caution">
    <text evidence="4">The sequence shown here is derived from an EMBL/GenBank/DDBJ whole genome shotgun (WGS) entry which is preliminary data.</text>
</comment>
<dbReference type="GO" id="GO:0030527">
    <property type="term" value="F:structural constituent of chromatin"/>
    <property type="evidence" value="ECO:0007669"/>
    <property type="project" value="InterPro"/>
</dbReference>
<keyword evidence="2 4" id="KW-0238">DNA-binding</keyword>
<dbReference type="EMBL" id="AAYA01000004">
    <property type="protein sequence ID" value="EBA08766.1"/>
    <property type="molecule type" value="Genomic_DNA"/>
</dbReference>
<evidence type="ECO:0000256" key="2">
    <source>
        <dbReference type="ARBA" id="ARBA00023125"/>
    </source>
</evidence>
<feature type="compositionally biased region" description="Low complexity" evidence="3">
    <location>
        <begin position="51"/>
        <end position="60"/>
    </location>
</feature>
<dbReference type="Gene3D" id="4.10.520.10">
    <property type="entry name" value="IHF-like DNA-binding proteins"/>
    <property type="match status" value="1"/>
</dbReference>
<dbReference type="AlphaFoldDB" id="A3K1H0"/>
<evidence type="ECO:0000256" key="1">
    <source>
        <dbReference type="ARBA" id="ARBA00010529"/>
    </source>
</evidence>
<evidence type="ECO:0000256" key="3">
    <source>
        <dbReference type="SAM" id="MobiDB-lite"/>
    </source>
</evidence>
<dbReference type="Proteomes" id="UP000005713">
    <property type="component" value="Unassembled WGS sequence"/>
</dbReference>
<dbReference type="SUPFAM" id="SSF47729">
    <property type="entry name" value="IHF-like DNA-binding proteins"/>
    <property type="match status" value="1"/>
</dbReference>
<evidence type="ECO:0000313" key="5">
    <source>
        <dbReference type="Proteomes" id="UP000005713"/>
    </source>
</evidence>
<feature type="region of interest" description="Disordered" evidence="3">
    <location>
        <begin position="1"/>
        <end position="60"/>
    </location>
</feature>
<dbReference type="OrthoDB" id="7873378at2"/>
<dbReference type="GO" id="GO:0003677">
    <property type="term" value="F:DNA binding"/>
    <property type="evidence" value="ECO:0007669"/>
    <property type="project" value="UniProtKB-KW"/>
</dbReference>
<dbReference type="InterPro" id="IPR010992">
    <property type="entry name" value="IHF-like_DNA-bd_dom_sf"/>
</dbReference>
<dbReference type="Pfam" id="PF00216">
    <property type="entry name" value="Bac_DNA_binding"/>
    <property type="match status" value="1"/>
</dbReference>
<comment type="similarity">
    <text evidence="1">Belongs to the bacterial histone-like protein family.</text>
</comment>
<reference evidence="4 5" key="1">
    <citation type="submission" date="2006-06" db="EMBL/GenBank/DDBJ databases">
        <authorList>
            <person name="Moran M.A."/>
            <person name="Ferriera S."/>
            <person name="Johnson J."/>
            <person name="Kravitz S."/>
            <person name="Beeson K."/>
            <person name="Sutton G."/>
            <person name="Rogers Y.-H."/>
            <person name="Friedman R."/>
            <person name="Frazier M."/>
            <person name="Venter J.C."/>
        </authorList>
    </citation>
    <scope>NUCLEOTIDE SEQUENCE [LARGE SCALE GENOMIC DNA]</scope>
    <source>
        <strain evidence="4 5">E-37</strain>
    </source>
</reference>
<dbReference type="RefSeq" id="WP_005857557.1">
    <property type="nucleotide sequence ID" value="NZ_AAYA01000004.1"/>
</dbReference>
<feature type="compositionally biased region" description="Low complexity" evidence="3">
    <location>
        <begin position="11"/>
        <end position="22"/>
    </location>
</feature>
<sequence>MSRATAPATGRSTSVSKASATAKARKKVPADKTILSTDEDVLHADTPEETSSASVPKAPAEAVPVAVEDLPIVPQPELRKKELVDLAVERSGIKKRDAKPAIEAALAVLGEALSEGRELNLAPFGKMKVTRMKKAGNGQIINARVRQPDDDKINAPDPLAQAAE</sequence>
<accession>A3K1H0</accession>